<protein>
    <submittedName>
        <fullName evidence="2">Uncharacterized protein LOC113862273</fullName>
    </submittedName>
</protein>
<dbReference type="KEGG" id="aprc:113862273"/>
<dbReference type="Proteomes" id="UP000694853">
    <property type="component" value="Unplaced"/>
</dbReference>
<dbReference type="OrthoDB" id="1741277at2759"/>
<reference evidence="1" key="1">
    <citation type="journal article" date="2019" name="Toxins">
        <title>Detection of Abrin-Like and Prepropulchellin-Like Toxin Genes and Transcripts Using Whole Genome Sequencing and Full-Length Transcript Sequencing of Abrus precatorius.</title>
        <authorList>
            <person name="Hovde B.T."/>
            <person name="Daligault H.E."/>
            <person name="Hanschen E.R."/>
            <person name="Kunde Y.A."/>
            <person name="Johnson M.B."/>
            <person name="Starkenburg S.R."/>
            <person name="Johnson S.L."/>
        </authorList>
    </citation>
    <scope>NUCLEOTIDE SEQUENCE [LARGE SCALE GENOMIC DNA]</scope>
</reference>
<name>A0A8B8L8V1_ABRPR</name>
<dbReference type="GeneID" id="113862273"/>
<sequence length="137" mass="15882">MRAPKTVMHALRDCYMANQLWNKIIPLDKSAVFFSLAYHLWNNRNCAIFQFSALSIEDMLKRIVYEFDYFFSCSRSKVLLATKQLKPQSMVKWKPPLKNQFKFNTDGFVEHELRAASCGALIQDHIGAFIAGFHNSI</sequence>
<dbReference type="AlphaFoldDB" id="A0A8B8L8V1"/>
<reference evidence="2" key="2">
    <citation type="submission" date="2025-08" db="UniProtKB">
        <authorList>
            <consortium name="RefSeq"/>
        </authorList>
    </citation>
    <scope>IDENTIFICATION</scope>
    <source>
        <tissue evidence="2">Young leaves</tissue>
    </source>
</reference>
<organism evidence="1 2">
    <name type="scientific">Abrus precatorius</name>
    <name type="common">Indian licorice</name>
    <name type="synonym">Glycine abrus</name>
    <dbReference type="NCBI Taxonomy" id="3816"/>
    <lineage>
        <taxon>Eukaryota</taxon>
        <taxon>Viridiplantae</taxon>
        <taxon>Streptophyta</taxon>
        <taxon>Embryophyta</taxon>
        <taxon>Tracheophyta</taxon>
        <taxon>Spermatophyta</taxon>
        <taxon>Magnoliopsida</taxon>
        <taxon>eudicotyledons</taxon>
        <taxon>Gunneridae</taxon>
        <taxon>Pentapetalae</taxon>
        <taxon>rosids</taxon>
        <taxon>fabids</taxon>
        <taxon>Fabales</taxon>
        <taxon>Fabaceae</taxon>
        <taxon>Papilionoideae</taxon>
        <taxon>50 kb inversion clade</taxon>
        <taxon>NPAAA clade</taxon>
        <taxon>indigoferoid/millettioid clade</taxon>
        <taxon>Abreae</taxon>
        <taxon>Abrus</taxon>
    </lineage>
</organism>
<keyword evidence="1" id="KW-1185">Reference proteome</keyword>
<proteinExistence type="predicted"/>
<accession>A0A8B8L8V1</accession>
<evidence type="ECO:0000313" key="1">
    <source>
        <dbReference type="Proteomes" id="UP000694853"/>
    </source>
</evidence>
<dbReference type="RefSeq" id="XP_027351164.1">
    <property type="nucleotide sequence ID" value="XM_027495363.1"/>
</dbReference>
<evidence type="ECO:0000313" key="2">
    <source>
        <dbReference type="RefSeq" id="XP_027351164.1"/>
    </source>
</evidence>
<gene>
    <name evidence="2" type="primary">LOC113862273</name>
</gene>